<evidence type="ECO:0000313" key="3">
    <source>
        <dbReference type="Proteomes" id="UP000549457"/>
    </source>
</evidence>
<feature type="domain" description="N6 adenine-specific DNA methyltransferase N-terminal" evidence="1">
    <location>
        <begin position="2"/>
        <end position="83"/>
    </location>
</feature>
<comment type="caution">
    <text evidence="2">The sequence shown here is derived from an EMBL/GenBank/DDBJ whole genome shotgun (WGS) entry which is preliminary data.</text>
</comment>
<protein>
    <recommendedName>
        <fullName evidence="1">N6 adenine-specific DNA methyltransferase N-terminal domain-containing protein</fullName>
    </recommendedName>
</protein>
<dbReference type="EMBL" id="JACHFM010000002">
    <property type="protein sequence ID" value="MBB5222840.1"/>
    <property type="molecule type" value="Genomic_DNA"/>
</dbReference>
<name>A0A840SQ18_9RHOB</name>
<dbReference type="InterPro" id="IPR022749">
    <property type="entry name" value="D12N6_MeTrfase_N"/>
</dbReference>
<organism evidence="2 3">
    <name type="scientific">Amaricoccus macauensis</name>
    <dbReference type="NCBI Taxonomy" id="57001"/>
    <lineage>
        <taxon>Bacteria</taxon>
        <taxon>Pseudomonadati</taxon>
        <taxon>Pseudomonadota</taxon>
        <taxon>Alphaproteobacteria</taxon>
        <taxon>Rhodobacterales</taxon>
        <taxon>Paracoccaceae</taxon>
        <taxon>Amaricoccus</taxon>
    </lineage>
</organism>
<dbReference type="Proteomes" id="UP000549457">
    <property type="component" value="Unassembled WGS sequence"/>
</dbReference>
<proteinExistence type="predicted"/>
<sequence length="90" mass="9956">MIPFLTVLRRIDCVLVPTKAAVVQGMPADPFLRKKSGQSFCNASSLDLKKLMGDQDNIAANLRAYVPGFSPEGRDIVDRFEFDILREAVA</sequence>
<evidence type="ECO:0000313" key="2">
    <source>
        <dbReference type="EMBL" id="MBB5222840.1"/>
    </source>
</evidence>
<gene>
    <name evidence="2" type="ORF">HNP73_002776</name>
</gene>
<reference evidence="2 3" key="1">
    <citation type="submission" date="2020-08" db="EMBL/GenBank/DDBJ databases">
        <title>Genomic Encyclopedia of Type Strains, Phase IV (KMG-IV): sequencing the most valuable type-strain genomes for metagenomic binning, comparative biology and taxonomic classification.</title>
        <authorList>
            <person name="Goeker M."/>
        </authorList>
    </citation>
    <scope>NUCLEOTIDE SEQUENCE [LARGE SCALE GENOMIC DNA]</scope>
    <source>
        <strain evidence="2 3">DSM 101730</strain>
    </source>
</reference>
<accession>A0A840SQ18</accession>
<keyword evidence="3" id="KW-1185">Reference proteome</keyword>
<evidence type="ECO:0000259" key="1">
    <source>
        <dbReference type="Pfam" id="PF12161"/>
    </source>
</evidence>
<dbReference type="Pfam" id="PF12161">
    <property type="entry name" value="HsdM_N"/>
    <property type="match status" value="1"/>
</dbReference>
<dbReference type="AlphaFoldDB" id="A0A840SQ18"/>
<dbReference type="RefSeq" id="WP_343063302.1">
    <property type="nucleotide sequence ID" value="NZ_JACHFM010000002.1"/>
</dbReference>